<feature type="transmembrane region" description="Helical" evidence="6">
    <location>
        <begin position="465"/>
        <end position="482"/>
    </location>
</feature>
<dbReference type="Pfam" id="PF01943">
    <property type="entry name" value="Polysacc_synt"/>
    <property type="match status" value="1"/>
</dbReference>
<sequence length="535" mass="57432">MLEEKTTKKQNFLAGAAVLSLATMIVKVIGMFFKIPLNRLIGEANYGYFTTAYDIYTVLLMISTTGLPVAMSRMISEARALNNGKQVRQIYRVSLMAFLSIGIIGSALMLLIPKQLANMMENPNAMWSIFALGPAVLFVCYISACRGFFQGQGNMAPTAVSQIIEALCKLFLGLGLAWLVMNRLGDGPLAAAGSIAGVTIGTVLSALYLFCKTRRRTRELSRAEGQARPAGETLKRLLAIAVPITLGAAGLQIINLFDAATVMNRLINAAGYTQERADVVKGVYNYCQTIFNFPCAFIPCITIAIIPAITNSLTLQDRRGVRSVQNSSLRLMGLIAMPCAVGLIVLAEPIVALLGGYTGANLTLATKLMAILGVAVVFNSIVLMTDAIMQAHNHAVIPVINTLIGGIVKVIVNYILVGNPDIAITGAPVGTIACYAVITVLNLIAMRRVLRRNAPKLLPNLWKTTIAAVLMGGTTWLAYWGLGRIGMGRAVACLGSIVVAVLVYVVLIIVLKVLTYEDCLLLPKGEKIAKILRVR</sequence>
<evidence type="ECO:0000256" key="3">
    <source>
        <dbReference type="ARBA" id="ARBA00022692"/>
    </source>
</evidence>
<evidence type="ECO:0000256" key="5">
    <source>
        <dbReference type="ARBA" id="ARBA00023136"/>
    </source>
</evidence>
<evidence type="ECO:0000256" key="6">
    <source>
        <dbReference type="SAM" id="Phobius"/>
    </source>
</evidence>
<accession>A0ABV1G8U7</accession>
<feature type="transmembrane region" description="Helical" evidence="6">
    <location>
        <begin position="331"/>
        <end position="352"/>
    </location>
</feature>
<evidence type="ECO:0000313" key="8">
    <source>
        <dbReference type="Proteomes" id="UP001491552"/>
    </source>
</evidence>
<dbReference type="InterPro" id="IPR002797">
    <property type="entry name" value="Polysacc_synth"/>
</dbReference>
<feature type="transmembrane region" description="Helical" evidence="6">
    <location>
        <begin position="488"/>
        <end position="514"/>
    </location>
</feature>
<comment type="caution">
    <text evidence="7">The sequence shown here is derived from an EMBL/GenBank/DDBJ whole genome shotgun (WGS) entry which is preliminary data.</text>
</comment>
<feature type="transmembrane region" description="Helical" evidence="6">
    <location>
        <begin position="364"/>
        <end position="383"/>
    </location>
</feature>
<evidence type="ECO:0000313" key="7">
    <source>
        <dbReference type="EMBL" id="MEQ2511842.1"/>
    </source>
</evidence>
<organism evidence="7 8">
    <name type="scientific">Faecousia intestinalis</name>
    <dbReference type="NCBI Taxonomy" id="3133167"/>
    <lineage>
        <taxon>Bacteria</taxon>
        <taxon>Bacillati</taxon>
        <taxon>Bacillota</taxon>
        <taxon>Clostridia</taxon>
        <taxon>Eubacteriales</taxon>
        <taxon>Oscillospiraceae</taxon>
        <taxon>Faecousia</taxon>
    </lineage>
</organism>
<comment type="subcellular location">
    <subcellularLocation>
        <location evidence="1">Cell membrane</location>
        <topology evidence="1">Multi-pass membrane protein</topology>
    </subcellularLocation>
</comment>
<keyword evidence="4 6" id="KW-1133">Transmembrane helix</keyword>
<dbReference type="Proteomes" id="UP001491552">
    <property type="component" value="Unassembled WGS sequence"/>
</dbReference>
<dbReference type="InterPro" id="IPR050833">
    <property type="entry name" value="Poly_Biosynth_Transport"/>
</dbReference>
<feature type="transmembrane region" description="Helical" evidence="6">
    <location>
        <begin position="93"/>
        <end position="112"/>
    </location>
</feature>
<feature type="transmembrane region" description="Helical" evidence="6">
    <location>
        <begin position="163"/>
        <end position="181"/>
    </location>
</feature>
<feature type="transmembrane region" description="Helical" evidence="6">
    <location>
        <begin position="53"/>
        <end position="72"/>
    </location>
</feature>
<feature type="transmembrane region" description="Helical" evidence="6">
    <location>
        <begin position="187"/>
        <end position="211"/>
    </location>
</feature>
<name>A0ABV1G8U7_9FIRM</name>
<dbReference type="EMBL" id="JBBMFF010000246">
    <property type="protein sequence ID" value="MEQ2511842.1"/>
    <property type="molecule type" value="Genomic_DNA"/>
</dbReference>
<evidence type="ECO:0000256" key="4">
    <source>
        <dbReference type="ARBA" id="ARBA00022989"/>
    </source>
</evidence>
<feature type="transmembrane region" description="Helical" evidence="6">
    <location>
        <begin position="124"/>
        <end position="142"/>
    </location>
</feature>
<dbReference type="CDD" id="cd13124">
    <property type="entry name" value="MATE_SpoVB_like"/>
    <property type="match status" value="1"/>
</dbReference>
<dbReference type="PANTHER" id="PTHR30250">
    <property type="entry name" value="PST FAMILY PREDICTED COLANIC ACID TRANSPORTER"/>
    <property type="match status" value="1"/>
</dbReference>
<keyword evidence="5 6" id="KW-0472">Membrane</keyword>
<dbReference type="PANTHER" id="PTHR30250:SF21">
    <property type="entry name" value="LIPID II FLIPPASE MURJ"/>
    <property type="match status" value="1"/>
</dbReference>
<keyword evidence="8" id="KW-1185">Reference proteome</keyword>
<feature type="transmembrane region" description="Helical" evidence="6">
    <location>
        <begin position="237"/>
        <end position="257"/>
    </location>
</feature>
<feature type="transmembrane region" description="Helical" evidence="6">
    <location>
        <begin position="290"/>
        <end position="310"/>
    </location>
</feature>
<evidence type="ECO:0000256" key="1">
    <source>
        <dbReference type="ARBA" id="ARBA00004651"/>
    </source>
</evidence>
<evidence type="ECO:0000256" key="2">
    <source>
        <dbReference type="ARBA" id="ARBA00022475"/>
    </source>
</evidence>
<feature type="transmembrane region" description="Helical" evidence="6">
    <location>
        <begin position="395"/>
        <end position="416"/>
    </location>
</feature>
<dbReference type="PIRSF" id="PIRSF038958">
    <property type="entry name" value="PG_synth_SpoVB"/>
    <property type="match status" value="1"/>
</dbReference>
<feature type="transmembrane region" description="Helical" evidence="6">
    <location>
        <begin position="422"/>
        <end position="444"/>
    </location>
</feature>
<keyword evidence="2" id="KW-1003">Cell membrane</keyword>
<proteinExistence type="predicted"/>
<feature type="transmembrane region" description="Helical" evidence="6">
    <location>
        <begin position="12"/>
        <end position="33"/>
    </location>
</feature>
<reference evidence="7 8" key="1">
    <citation type="submission" date="2024-03" db="EMBL/GenBank/DDBJ databases">
        <title>Human intestinal bacterial collection.</title>
        <authorList>
            <person name="Pauvert C."/>
            <person name="Hitch T.C.A."/>
            <person name="Clavel T."/>
        </authorList>
    </citation>
    <scope>NUCLEOTIDE SEQUENCE [LARGE SCALE GENOMIC DNA]</scope>
    <source>
        <strain evidence="7 8">CLA-AA-H192</strain>
    </source>
</reference>
<dbReference type="RefSeq" id="WP_349136544.1">
    <property type="nucleotide sequence ID" value="NZ_JBBMFF010000246.1"/>
</dbReference>
<keyword evidence="3 6" id="KW-0812">Transmembrane</keyword>
<dbReference type="InterPro" id="IPR024923">
    <property type="entry name" value="PG_synth_SpoVB"/>
</dbReference>
<gene>
    <name evidence="7" type="ORF">WMO66_11410</name>
</gene>
<protein>
    <submittedName>
        <fullName evidence="7">Polysaccharide biosynthesis protein</fullName>
    </submittedName>
</protein>